<evidence type="ECO:0000313" key="1">
    <source>
        <dbReference type="EMBL" id="VYT83324.1"/>
    </source>
</evidence>
<organism evidence="1">
    <name type="scientific">Mediterraneibacter gnavus</name>
    <name type="common">Ruminococcus gnavus</name>
    <dbReference type="NCBI Taxonomy" id="33038"/>
    <lineage>
        <taxon>Bacteria</taxon>
        <taxon>Bacillati</taxon>
        <taxon>Bacillota</taxon>
        <taxon>Clostridia</taxon>
        <taxon>Lachnospirales</taxon>
        <taxon>Lachnospiraceae</taxon>
        <taxon>Mediterraneibacter</taxon>
    </lineage>
</organism>
<protein>
    <submittedName>
        <fullName evidence="1">Uncharacterized protein</fullName>
    </submittedName>
</protein>
<accession>A0A6N2ZV27</accession>
<gene>
    <name evidence="1" type="ORF">RGLFYP36_03313</name>
</gene>
<dbReference type="SUPFAM" id="SSF56784">
    <property type="entry name" value="HAD-like"/>
    <property type="match status" value="1"/>
</dbReference>
<dbReference type="EMBL" id="CACRUU010000029">
    <property type="protein sequence ID" value="VYT83324.1"/>
    <property type="molecule type" value="Genomic_DNA"/>
</dbReference>
<dbReference type="AlphaFoldDB" id="A0A6N2ZV27"/>
<sequence>MKFAMGNAVEILKKEADHMLPDCDHNGVTEGAALLERMTT</sequence>
<name>A0A6N2ZV27_MEDGN</name>
<dbReference type="InterPro" id="IPR036412">
    <property type="entry name" value="HAD-like_sf"/>
</dbReference>
<proteinExistence type="predicted"/>
<dbReference type="InterPro" id="IPR023214">
    <property type="entry name" value="HAD_sf"/>
</dbReference>
<dbReference type="Gene3D" id="3.40.50.1000">
    <property type="entry name" value="HAD superfamily/HAD-like"/>
    <property type="match status" value="1"/>
</dbReference>
<reference evidence="1" key="1">
    <citation type="submission" date="2019-11" db="EMBL/GenBank/DDBJ databases">
        <authorList>
            <person name="Feng L."/>
        </authorList>
    </citation>
    <scope>NUCLEOTIDE SEQUENCE</scope>
    <source>
        <strain evidence="1">RgnavusLFYP36</strain>
    </source>
</reference>